<accession>A0ABW0XB80</accession>
<dbReference type="NCBIfam" id="TIGR02547">
    <property type="entry name" value="casA_cse1"/>
    <property type="match status" value="1"/>
</dbReference>
<evidence type="ECO:0000256" key="1">
    <source>
        <dbReference type="SAM" id="MobiDB-lite"/>
    </source>
</evidence>
<dbReference type="RefSeq" id="WP_380227962.1">
    <property type="nucleotide sequence ID" value="NZ_JBHSOF010000038.1"/>
</dbReference>
<evidence type="ECO:0000313" key="3">
    <source>
        <dbReference type="Proteomes" id="UP001595975"/>
    </source>
</evidence>
<keyword evidence="3" id="KW-1185">Reference proteome</keyword>
<evidence type="ECO:0000313" key="2">
    <source>
        <dbReference type="EMBL" id="MFC5666289.1"/>
    </source>
</evidence>
<proteinExistence type="predicted"/>
<dbReference type="EMBL" id="JBHSOF010000038">
    <property type="protein sequence ID" value="MFC5666289.1"/>
    <property type="molecule type" value="Genomic_DNA"/>
</dbReference>
<feature type="region of interest" description="Disordered" evidence="1">
    <location>
        <begin position="234"/>
        <end position="254"/>
    </location>
</feature>
<gene>
    <name evidence="2" type="primary">casA</name>
    <name evidence="2" type="synonym">cse1</name>
    <name evidence="2" type="ORF">ACFP3U_25355</name>
</gene>
<protein>
    <submittedName>
        <fullName evidence="2">Type I-E CRISPR-associated protein Cse1/CasA</fullName>
    </submittedName>
</protein>
<reference evidence="3" key="1">
    <citation type="journal article" date="2019" name="Int. J. Syst. Evol. Microbiol.">
        <title>The Global Catalogue of Microorganisms (GCM) 10K type strain sequencing project: providing services to taxonomists for standard genome sequencing and annotation.</title>
        <authorList>
            <consortium name="The Broad Institute Genomics Platform"/>
            <consortium name="The Broad Institute Genome Sequencing Center for Infectious Disease"/>
            <person name="Wu L."/>
            <person name="Ma J."/>
        </authorList>
    </citation>
    <scope>NUCLEOTIDE SEQUENCE [LARGE SCALE GENOMIC DNA]</scope>
    <source>
        <strain evidence="3">CGMCC 4.1437</strain>
    </source>
</reference>
<dbReference type="InterPro" id="IPR013381">
    <property type="entry name" value="CRISPR-assoc_prot_Cse1"/>
</dbReference>
<dbReference type="Pfam" id="PF09481">
    <property type="entry name" value="CRISPR_Cse1"/>
    <property type="match status" value="1"/>
</dbReference>
<organism evidence="2 3">
    <name type="scientific">Kitasatospora misakiensis</name>
    <dbReference type="NCBI Taxonomy" id="67330"/>
    <lineage>
        <taxon>Bacteria</taxon>
        <taxon>Bacillati</taxon>
        <taxon>Actinomycetota</taxon>
        <taxon>Actinomycetes</taxon>
        <taxon>Kitasatosporales</taxon>
        <taxon>Streptomycetaceae</taxon>
        <taxon>Kitasatospora</taxon>
    </lineage>
</organism>
<sequence length="522" mass="57371">MNAPADDFDLAHGAWIDCRYRDGTTRRTGLYEAVSDASSIADLTLPYPIAYGALYRIAAAIAYRVTGLDRLRPGETATDWYRRRNAHFATGFDQRAVDRYFRKHAAHLRLYHRHRPFLQDPRLAEECPRTSGIGKLVIGRPVGNARPWFSDTASQHHAVPVPSGEAALQALMWAYYGSGGALSTRSHQGVSAHAGCMAAVLRGTVGYHPIGPDLHTTLLAHLTPPGVDGHQDDFASWENPAHADPTRPPPSPTGPVSLLAARTRHAILLVPSADGRFATDWYVTWGARNAPHKPGRDAGGHVEPFPDPFLSYQRSRESGAPSSAVKADGGRQLFRDLDVLLNDPATEPQRARRAPTRPQVLASCDQIPDEVADTLRLRVVGAEQDREKSNDHQWWTTTTPPLLTHSAARDPEGAQHISEAVNEADLAERHLDNALAAAFEDRSADTRARKARIALRFWPVADAIFWNLYGTGRLDDATRRMRVAALDAFDQLTADLVRNPSAGERIARARARLPLPPRKAAS</sequence>
<dbReference type="Proteomes" id="UP001595975">
    <property type="component" value="Unassembled WGS sequence"/>
</dbReference>
<name>A0ABW0XB80_9ACTN</name>
<comment type="caution">
    <text evidence="2">The sequence shown here is derived from an EMBL/GenBank/DDBJ whole genome shotgun (WGS) entry which is preliminary data.</text>
</comment>